<dbReference type="EMBL" id="CM009295">
    <property type="protein sequence ID" value="PNT29537.1"/>
    <property type="molecule type" value="Genomic_DNA"/>
</dbReference>
<evidence type="ECO:0000313" key="4">
    <source>
        <dbReference type="EMBL" id="PNT29537.1"/>
    </source>
</evidence>
<dbReference type="HOGENOM" id="CLU_024836_2_0_1"/>
<protein>
    <recommendedName>
        <fullName evidence="3">TFIIS N-terminal domain-containing protein</fullName>
    </recommendedName>
</protein>
<reference evidence="4 5" key="1">
    <citation type="journal article" date="2006" name="Science">
        <title>The genome of black cottonwood, Populus trichocarpa (Torr. &amp; Gray).</title>
        <authorList>
            <person name="Tuskan G.A."/>
            <person name="Difazio S."/>
            <person name="Jansson S."/>
            <person name="Bohlmann J."/>
            <person name="Grigoriev I."/>
            <person name="Hellsten U."/>
            <person name="Putnam N."/>
            <person name="Ralph S."/>
            <person name="Rombauts S."/>
            <person name="Salamov A."/>
            <person name="Schein J."/>
            <person name="Sterck L."/>
            <person name="Aerts A."/>
            <person name="Bhalerao R.R."/>
            <person name="Bhalerao R.P."/>
            <person name="Blaudez D."/>
            <person name="Boerjan W."/>
            <person name="Brun A."/>
            <person name="Brunner A."/>
            <person name="Busov V."/>
            <person name="Campbell M."/>
            <person name="Carlson J."/>
            <person name="Chalot M."/>
            <person name="Chapman J."/>
            <person name="Chen G.L."/>
            <person name="Cooper D."/>
            <person name="Coutinho P.M."/>
            <person name="Couturier J."/>
            <person name="Covert S."/>
            <person name="Cronk Q."/>
            <person name="Cunningham R."/>
            <person name="Davis J."/>
            <person name="Degroeve S."/>
            <person name="Dejardin A."/>
            <person name="Depamphilis C."/>
            <person name="Detter J."/>
            <person name="Dirks B."/>
            <person name="Dubchak I."/>
            <person name="Duplessis S."/>
            <person name="Ehlting J."/>
            <person name="Ellis B."/>
            <person name="Gendler K."/>
            <person name="Goodstein D."/>
            <person name="Gribskov M."/>
            <person name="Grimwood J."/>
            <person name="Groover A."/>
            <person name="Gunter L."/>
            <person name="Hamberger B."/>
            <person name="Heinze B."/>
            <person name="Helariutta Y."/>
            <person name="Henrissat B."/>
            <person name="Holligan D."/>
            <person name="Holt R."/>
            <person name="Huang W."/>
            <person name="Islam-Faridi N."/>
            <person name="Jones S."/>
            <person name="Jones-Rhoades M."/>
            <person name="Jorgensen R."/>
            <person name="Joshi C."/>
            <person name="Kangasjarvi J."/>
            <person name="Karlsson J."/>
            <person name="Kelleher C."/>
            <person name="Kirkpatrick R."/>
            <person name="Kirst M."/>
            <person name="Kohler A."/>
            <person name="Kalluri U."/>
            <person name="Larimer F."/>
            <person name="Leebens-Mack J."/>
            <person name="Leple J.C."/>
            <person name="Locascio P."/>
            <person name="Lou Y."/>
            <person name="Lucas S."/>
            <person name="Martin F."/>
            <person name="Montanini B."/>
            <person name="Napoli C."/>
            <person name="Nelson D.R."/>
            <person name="Nelson C."/>
            <person name="Nieminen K."/>
            <person name="Nilsson O."/>
            <person name="Pereda V."/>
            <person name="Peter G."/>
            <person name="Philippe R."/>
            <person name="Pilate G."/>
            <person name="Poliakov A."/>
            <person name="Razumovskaya J."/>
            <person name="Richardson P."/>
            <person name="Rinaldi C."/>
            <person name="Ritland K."/>
            <person name="Rouze P."/>
            <person name="Ryaboy D."/>
            <person name="Schmutz J."/>
            <person name="Schrader J."/>
            <person name="Segerman B."/>
            <person name="Shin H."/>
            <person name="Siddiqui A."/>
            <person name="Sterky F."/>
            <person name="Terry A."/>
            <person name="Tsai C.J."/>
            <person name="Uberbacher E."/>
            <person name="Unneberg P."/>
            <person name="Vahala J."/>
            <person name="Wall K."/>
            <person name="Wessler S."/>
            <person name="Yang G."/>
            <person name="Yin T."/>
            <person name="Douglas C."/>
            <person name="Marra M."/>
            <person name="Sandberg G."/>
            <person name="Van de Peer Y."/>
            <person name="Rokhsar D."/>
        </authorList>
    </citation>
    <scope>NUCLEOTIDE SEQUENCE [LARGE SCALE GENOMIC DNA]</scope>
    <source>
        <strain evidence="5">cv. Nisqually</strain>
    </source>
</reference>
<dbReference type="eggNOG" id="ENOG502QR7F">
    <property type="taxonomic scope" value="Eukaryota"/>
</dbReference>
<evidence type="ECO:0000256" key="1">
    <source>
        <dbReference type="PROSITE-ProRule" id="PRU00649"/>
    </source>
</evidence>
<dbReference type="InParanoid" id="B9H8S5"/>
<dbReference type="AlphaFoldDB" id="B9H8S5"/>
<keyword evidence="5" id="KW-1185">Reference proteome</keyword>
<dbReference type="InterPro" id="IPR035441">
    <property type="entry name" value="TFIIS/LEDGF_dom_sf"/>
</dbReference>
<gene>
    <name evidence="4" type="ORF">POPTR_006G035600</name>
</gene>
<name>B9H8S5_POPTR</name>
<dbReference type="GO" id="GO:0005634">
    <property type="term" value="C:nucleus"/>
    <property type="evidence" value="ECO:0007669"/>
    <property type="project" value="UniProtKB-SubCell"/>
</dbReference>
<dbReference type="STRING" id="3694.B9H8S5"/>
<dbReference type="SUPFAM" id="SSF47676">
    <property type="entry name" value="Conserved domain common to transcription factors TFIIS, elongin A, CRSP70"/>
    <property type="match status" value="1"/>
</dbReference>
<dbReference type="Pfam" id="PF08711">
    <property type="entry name" value="Med26"/>
    <property type="match status" value="1"/>
</dbReference>
<feature type="region of interest" description="Disordered" evidence="2">
    <location>
        <begin position="282"/>
        <end position="302"/>
    </location>
</feature>
<dbReference type="PROSITE" id="PS51319">
    <property type="entry name" value="TFIIS_N"/>
    <property type="match status" value="1"/>
</dbReference>
<dbReference type="InterPro" id="IPR017923">
    <property type="entry name" value="TFIIS_N"/>
</dbReference>
<comment type="subcellular location">
    <subcellularLocation>
        <location evidence="1">Nucleus</location>
    </subcellularLocation>
</comment>
<accession>B9H8S5</accession>
<evidence type="ECO:0000256" key="2">
    <source>
        <dbReference type="SAM" id="MobiDB-lite"/>
    </source>
</evidence>
<evidence type="ECO:0000259" key="3">
    <source>
        <dbReference type="PROSITE" id="PS51319"/>
    </source>
</evidence>
<dbReference type="Proteomes" id="UP000006729">
    <property type="component" value="Chromosome 6"/>
</dbReference>
<organism evidence="4 5">
    <name type="scientific">Populus trichocarpa</name>
    <name type="common">Western balsam poplar</name>
    <name type="synonym">Populus balsamifera subsp. trichocarpa</name>
    <dbReference type="NCBI Taxonomy" id="3694"/>
    <lineage>
        <taxon>Eukaryota</taxon>
        <taxon>Viridiplantae</taxon>
        <taxon>Streptophyta</taxon>
        <taxon>Embryophyta</taxon>
        <taxon>Tracheophyta</taxon>
        <taxon>Spermatophyta</taxon>
        <taxon>Magnoliopsida</taxon>
        <taxon>eudicotyledons</taxon>
        <taxon>Gunneridae</taxon>
        <taxon>Pentapetalae</taxon>
        <taxon>rosids</taxon>
        <taxon>fabids</taxon>
        <taxon>Malpighiales</taxon>
        <taxon>Salicaceae</taxon>
        <taxon>Saliceae</taxon>
        <taxon>Populus</taxon>
    </lineage>
</organism>
<sequence length="302" mass="34553">MLVFVVEVKNVTALRITMCVFNSFINHLHVTEIGIIVSALRKHKSKQISQFAERLIRDWKNKTDDYFQSTAAIVESFAPSDSTLSFACEEVGLPALPLDDINAVFFSQIPMGALKVLGLASWKFFDEIDHDKNPQNSVDTVNVKNRSQLTKEANMQVKDDKHQSMKQGYVPASAEPKGAAFTRTCVKAYYTHKCQSHEHDPMRPQEQCLNKMIKNKPDVNRNKDKITVPGRSLTDRQENRFMDGAAMQDKFEAAKRKLQTDRSGRTVQIVELHELPKQGLGRAYSQAKQEKNSQRWANRRWR</sequence>
<dbReference type="Gene3D" id="1.20.930.10">
    <property type="entry name" value="Conserved domain common to transcription factors TFIIS, elongin A, CRSP70"/>
    <property type="match status" value="1"/>
</dbReference>
<proteinExistence type="predicted"/>
<feature type="domain" description="TFIIS N-terminal" evidence="3">
    <location>
        <begin position="1"/>
        <end position="66"/>
    </location>
</feature>
<keyword evidence="1" id="KW-0539">Nucleus</keyword>
<evidence type="ECO:0000313" key="5">
    <source>
        <dbReference type="Proteomes" id="UP000006729"/>
    </source>
</evidence>
<dbReference type="PANTHER" id="PTHR46554">
    <property type="entry name" value="MEDIATOR OF RNA POLYMERASE II TRANSCRIPTION SUBUNIT 26A-RELATED"/>
    <property type="match status" value="1"/>
</dbReference>
<dbReference type="PANTHER" id="PTHR46554:SF5">
    <property type="entry name" value="OS10G0327400 PROTEIN"/>
    <property type="match status" value="1"/>
</dbReference>